<evidence type="ECO:0000313" key="3">
    <source>
        <dbReference type="EMBL" id="CAL1385922.1"/>
    </source>
</evidence>
<evidence type="ECO:0000256" key="2">
    <source>
        <dbReference type="SAM" id="SignalP"/>
    </source>
</evidence>
<dbReference type="Proteomes" id="UP001497516">
    <property type="component" value="Chromosome 4"/>
</dbReference>
<sequence length="118" mass="12648">MNTTGAAQRRRVMTIAVAFIIMMQLVTPTSPTCHPSPPSHRRPSPSRHRGGGSGCKQCVVEQLQYGCPKCTPVLRCMARCLWGGAAKSRCAEKCDCGGGKPTLADCRGCMSRCKCSCL</sequence>
<evidence type="ECO:0000313" key="4">
    <source>
        <dbReference type="Proteomes" id="UP001497516"/>
    </source>
</evidence>
<feature type="signal peptide" evidence="2">
    <location>
        <begin position="1"/>
        <end position="28"/>
    </location>
</feature>
<name>A0AAV2EJL4_9ROSI</name>
<feature type="compositionally biased region" description="Basic residues" evidence="1">
    <location>
        <begin position="39"/>
        <end position="50"/>
    </location>
</feature>
<proteinExistence type="predicted"/>
<keyword evidence="2" id="KW-0732">Signal</keyword>
<keyword evidence="4" id="KW-1185">Reference proteome</keyword>
<dbReference type="EMBL" id="OZ034817">
    <property type="protein sequence ID" value="CAL1385922.1"/>
    <property type="molecule type" value="Genomic_DNA"/>
</dbReference>
<reference evidence="3 4" key="1">
    <citation type="submission" date="2024-04" db="EMBL/GenBank/DDBJ databases">
        <authorList>
            <person name="Fracassetti M."/>
        </authorList>
    </citation>
    <scope>NUCLEOTIDE SEQUENCE [LARGE SCALE GENOMIC DNA]</scope>
</reference>
<accession>A0AAV2EJL4</accession>
<organism evidence="3 4">
    <name type="scientific">Linum trigynum</name>
    <dbReference type="NCBI Taxonomy" id="586398"/>
    <lineage>
        <taxon>Eukaryota</taxon>
        <taxon>Viridiplantae</taxon>
        <taxon>Streptophyta</taxon>
        <taxon>Embryophyta</taxon>
        <taxon>Tracheophyta</taxon>
        <taxon>Spermatophyta</taxon>
        <taxon>Magnoliopsida</taxon>
        <taxon>eudicotyledons</taxon>
        <taxon>Gunneridae</taxon>
        <taxon>Pentapetalae</taxon>
        <taxon>rosids</taxon>
        <taxon>fabids</taxon>
        <taxon>Malpighiales</taxon>
        <taxon>Linaceae</taxon>
        <taxon>Linum</taxon>
    </lineage>
</organism>
<protein>
    <submittedName>
        <fullName evidence="3">Uncharacterized protein</fullName>
    </submittedName>
</protein>
<evidence type="ECO:0000256" key="1">
    <source>
        <dbReference type="SAM" id="MobiDB-lite"/>
    </source>
</evidence>
<gene>
    <name evidence="3" type="ORF">LTRI10_LOCUS27021</name>
</gene>
<dbReference type="AlphaFoldDB" id="A0AAV2EJL4"/>
<feature type="region of interest" description="Disordered" evidence="1">
    <location>
        <begin position="30"/>
        <end position="54"/>
    </location>
</feature>
<feature type="chain" id="PRO_5043853080" evidence="2">
    <location>
        <begin position="29"/>
        <end position="118"/>
    </location>
</feature>